<keyword evidence="4" id="KW-1185">Reference proteome</keyword>
<dbReference type="AlphaFoldDB" id="A0AAD1QXV8"/>
<name>A0AAD1QXV8_PELCU</name>
<dbReference type="Proteomes" id="UP001295444">
    <property type="component" value="Chromosome 01"/>
</dbReference>
<protein>
    <submittedName>
        <fullName evidence="3">Uncharacterized protein</fullName>
    </submittedName>
</protein>
<dbReference type="EMBL" id="OW240912">
    <property type="protein sequence ID" value="CAH2219324.1"/>
    <property type="molecule type" value="Genomic_DNA"/>
</dbReference>
<evidence type="ECO:0000256" key="2">
    <source>
        <dbReference type="SAM" id="MobiDB-lite"/>
    </source>
</evidence>
<gene>
    <name evidence="3" type="ORF">PECUL_23A000073</name>
</gene>
<feature type="compositionally biased region" description="Basic residues" evidence="2">
    <location>
        <begin position="253"/>
        <end position="265"/>
    </location>
</feature>
<feature type="coiled-coil region" evidence="1">
    <location>
        <begin position="107"/>
        <end position="141"/>
    </location>
</feature>
<evidence type="ECO:0000256" key="1">
    <source>
        <dbReference type="SAM" id="Coils"/>
    </source>
</evidence>
<keyword evidence="1" id="KW-0175">Coiled coil</keyword>
<sequence>MSFADIGGISDKRAETRVYTQAEVDAIIAKYSTQESVFVTDQTSLYRRIEYLEKKLINYQLHSETLVEYLRVKRIPRGLRLNIRPSFCKSNQEFCRNWYKVLNKCSLDLITLTVEGLQQELSEFEKLLSDTKQKLAEGQDKAVVEGKLAAISVKLPKYREEILERKLDKFRRDTVDYLEDKVYTWRQTHSGRYFQRRSKKDNSDISVSGPEVSSGESESGRSAFLGVPLGGDVVRGRGDTHRPVPTVTEPKRRYPGRMRQQRKHW</sequence>
<accession>A0AAD1QXV8</accession>
<organism evidence="3 4">
    <name type="scientific">Pelobates cultripes</name>
    <name type="common">Western spadefoot toad</name>
    <dbReference type="NCBI Taxonomy" id="61616"/>
    <lineage>
        <taxon>Eukaryota</taxon>
        <taxon>Metazoa</taxon>
        <taxon>Chordata</taxon>
        <taxon>Craniata</taxon>
        <taxon>Vertebrata</taxon>
        <taxon>Euteleostomi</taxon>
        <taxon>Amphibia</taxon>
        <taxon>Batrachia</taxon>
        <taxon>Anura</taxon>
        <taxon>Pelobatoidea</taxon>
        <taxon>Pelobatidae</taxon>
        <taxon>Pelobates</taxon>
    </lineage>
</organism>
<proteinExistence type="predicted"/>
<evidence type="ECO:0000313" key="3">
    <source>
        <dbReference type="EMBL" id="CAH2219324.1"/>
    </source>
</evidence>
<feature type="compositionally biased region" description="Low complexity" evidence="2">
    <location>
        <begin position="206"/>
        <end position="222"/>
    </location>
</feature>
<feature type="region of interest" description="Disordered" evidence="2">
    <location>
        <begin position="196"/>
        <end position="265"/>
    </location>
</feature>
<reference evidence="3" key="1">
    <citation type="submission" date="2022-03" db="EMBL/GenBank/DDBJ databases">
        <authorList>
            <person name="Alioto T."/>
            <person name="Alioto T."/>
            <person name="Gomez Garrido J."/>
        </authorList>
    </citation>
    <scope>NUCLEOTIDE SEQUENCE</scope>
</reference>
<evidence type="ECO:0000313" key="4">
    <source>
        <dbReference type="Proteomes" id="UP001295444"/>
    </source>
</evidence>